<gene>
    <name evidence="2" type="ORF">FYJ58_11795</name>
</gene>
<evidence type="ECO:0000259" key="1">
    <source>
        <dbReference type="SMART" id="SM00635"/>
    </source>
</evidence>
<dbReference type="Proteomes" id="UP000482209">
    <property type="component" value="Unassembled WGS sequence"/>
</dbReference>
<name>A0A6L5Y1F6_9FIRM</name>
<feature type="domain" description="BIG2" evidence="1">
    <location>
        <begin position="93"/>
        <end position="165"/>
    </location>
</feature>
<organism evidence="2 3">
    <name type="scientific">Velocimicrobium porci</name>
    <dbReference type="NCBI Taxonomy" id="2606634"/>
    <lineage>
        <taxon>Bacteria</taxon>
        <taxon>Bacillati</taxon>
        <taxon>Bacillota</taxon>
        <taxon>Clostridia</taxon>
        <taxon>Lachnospirales</taxon>
        <taxon>Lachnospiraceae</taxon>
        <taxon>Velocimicrobium</taxon>
    </lineage>
</organism>
<protein>
    <submittedName>
        <fullName evidence="2">Ig-like domain-containing protein</fullName>
    </submittedName>
</protein>
<evidence type="ECO:0000313" key="2">
    <source>
        <dbReference type="EMBL" id="MSS64551.1"/>
    </source>
</evidence>
<dbReference type="SMART" id="SM00635">
    <property type="entry name" value="BID_2"/>
    <property type="match status" value="1"/>
</dbReference>
<dbReference type="InterPro" id="IPR008964">
    <property type="entry name" value="Invasin/intimin_cell_adhesion"/>
</dbReference>
<dbReference type="InterPro" id="IPR003343">
    <property type="entry name" value="Big_2"/>
</dbReference>
<dbReference type="Pfam" id="PF02368">
    <property type="entry name" value="Big_2"/>
    <property type="match status" value="1"/>
</dbReference>
<dbReference type="Gene3D" id="2.60.40.1080">
    <property type="match status" value="1"/>
</dbReference>
<evidence type="ECO:0000313" key="3">
    <source>
        <dbReference type="Proteomes" id="UP000482209"/>
    </source>
</evidence>
<accession>A0A6L5Y1F6</accession>
<keyword evidence="3" id="KW-1185">Reference proteome</keyword>
<sequence length="287" mass="31476">MANQEVNNDFTLDINKNVYFGFAVPAPVNCEVSVYNSAGQLYKSTVPISESDWEFSEGLYIFAFPGGNMPAGDYSIKLTFDEDTQYMVMIKADKQIATISTKSATVTAGFTKRLKVNNTSGKVTWSSSKKSVAAVSSNGVVTAKKPGKATITAKTKDGQKLTCKVTVKENIFKETKLSTSNVYYGQCGLQVYNASYASNGDLVLKCKFLNNSGHWVNALKNTQITFKTDAGKTIGTYSASTINMSVAHTSSKNFTVKIKKSKLKIKKADLRNASYKTSGKYQYKIYY</sequence>
<dbReference type="EMBL" id="VUMT01000021">
    <property type="protein sequence ID" value="MSS64551.1"/>
    <property type="molecule type" value="Genomic_DNA"/>
</dbReference>
<reference evidence="2 3" key="1">
    <citation type="submission" date="2019-08" db="EMBL/GenBank/DDBJ databases">
        <title>In-depth cultivation of the pig gut microbiome towards novel bacterial diversity and tailored functional studies.</title>
        <authorList>
            <person name="Wylensek D."/>
            <person name="Hitch T.C.A."/>
            <person name="Clavel T."/>
        </authorList>
    </citation>
    <scope>NUCLEOTIDE SEQUENCE [LARGE SCALE GENOMIC DNA]</scope>
    <source>
        <strain evidence="2 3">WCA-693-APC-MOT-I</strain>
    </source>
</reference>
<dbReference type="AlphaFoldDB" id="A0A6L5Y1F6"/>
<comment type="caution">
    <text evidence="2">The sequence shown here is derived from an EMBL/GenBank/DDBJ whole genome shotgun (WGS) entry which is preliminary data.</text>
</comment>
<dbReference type="SUPFAM" id="SSF49373">
    <property type="entry name" value="Invasin/intimin cell-adhesion fragments"/>
    <property type="match status" value="1"/>
</dbReference>
<proteinExistence type="predicted"/>